<dbReference type="Proteomes" id="UP000319557">
    <property type="component" value="Chromosome"/>
</dbReference>
<dbReference type="RefSeq" id="WP_145346649.1">
    <property type="nucleotide sequence ID" value="NZ_CP036261.1"/>
</dbReference>
<sequence length="1399" mass="157516">MADWGIERQWLVKRGEDRYTTSTEQLLDLGVCCILGAAGLGKTHELNSLAKSLQESGACVVQRRLVDLSIDLSGPSLRDGLKELSEELRGSPSDTVLMLDALDEAMIPIRRIDLIVSEWIKRDLSDIRRTLLIACRSTVWPEEIRIALADAYQQDVSVAILQPLSREHQEAAIAAERLGDSDAFFQAVAANRVETLVAQPMTLRLLIDEFRDSGAIATDRCELFRRAVHRLVCEREERQETADGNPYAPARSPAELLDAAEKIACLLLLSDHRAVSLGDDHVKACLSHHNLADLPTNGAPLDYALLRAVSRSGLCESDETKPFTFSHRLIAEYLAGRRLAKLPLHQSRALLASPTGWQDGVAGPLRETAAVASGLNFEVARWIAETDPEVIGLSEVSNDATRRTATLALLDLCRRHCITDMQLSRGGIKISGLRFAAAESVLRPVLLERQSGCEDVLDCAIRMVREWELSDLYADLTDLANDQDAPIESRKDAAHAICALAGPDLRAQIIPLITDAPDVSDEELKGIALQSNWPENLSGEEVLAALTPRQRKSFHGSYASFLWRLVEEGFDAADCRREGLEWAGQQFADFEDDYDAPFKIAQKIVHSALHRLDDEAIADLIIEILKRSSQEYRKCPLLPIENHSLSCTPSDAALAPLEAEPEIRRQLIDLLLSRHTDMAELRWLVHSIPCFPLAEDFGWLIQRALDESLDDDVRLRYAEFTSFTPWLDNVDCLEIWLTNRQSEPVATVLNLPLYVELGSEEAERQRQQYERIHGRGGRDDGYTLDPPPADRVVQSLSVAATQSPLSFRGVCRNLSLETRSRHYGCERFLTVTPGWNEATSDTREKVVAAAKAYLLCSENDDPARIRKVPLNAIDTTAIAAFWLVQEMDPDWLESQPDEWWSRWAWFILREQHLYLSGEPNEPKYELFRRLHSHVSGSVREEIRRLAVGTFRKQIESAQSLLSSVLQLCAPIEDPLLDRILCDRIRSQNITRYSLRDVAQFVLRRRLDDAASAISERVSKTSNCDADKEECELVIALFLERCDTHWGEVSGFLNRNPEAAQVLLAEFASGSGRRFRDEEYEFLNNTSPIVIGHLAEFLFDYYPPDSDPQHDGAHYVSRDDEARTLRDRLVSWLSDPQENEEPIYAKQRVTALRRLEVRFGSRFPWLRRPRARAEREYRLRHRKAIPVETVAAILDSHERRLIRHDTDALDGVVAAVQLLEQEVCGSGQSLRERYWNTPHGQAPTPRAEEFYSDEMRRVIRQYFARYGVVADREVQLHRRQVPVADGGEPGSEVDVLVSAPGRATSTGSAIVVPVEVKRSCNPEAKTGMKSQLVDRYLDQTGTAIGIFVVVWLDATGLNKSHRPIWPSIDVARAELNRQADEIRGTDGVEIRVVVIDLSLM</sequence>
<proteinExistence type="predicted"/>
<evidence type="ECO:0000313" key="1">
    <source>
        <dbReference type="EMBL" id="QDS89075.1"/>
    </source>
</evidence>
<reference evidence="1 2" key="1">
    <citation type="submission" date="2019-02" db="EMBL/GenBank/DDBJ databases">
        <title>Deep-cultivation of Planctomycetes and their phenomic and genomic characterization uncovers novel biology.</title>
        <authorList>
            <person name="Wiegand S."/>
            <person name="Jogler M."/>
            <person name="Boedeker C."/>
            <person name="Pinto D."/>
            <person name="Vollmers J."/>
            <person name="Rivas-Marin E."/>
            <person name="Kohn T."/>
            <person name="Peeters S.H."/>
            <person name="Heuer A."/>
            <person name="Rast P."/>
            <person name="Oberbeckmann S."/>
            <person name="Bunk B."/>
            <person name="Jeske O."/>
            <person name="Meyerdierks A."/>
            <person name="Storesund J.E."/>
            <person name="Kallscheuer N."/>
            <person name="Luecker S."/>
            <person name="Lage O.M."/>
            <person name="Pohl T."/>
            <person name="Merkel B.J."/>
            <person name="Hornburger P."/>
            <person name="Mueller R.-W."/>
            <person name="Bruemmer F."/>
            <person name="Labrenz M."/>
            <person name="Spormann A.M."/>
            <person name="Op den Camp H."/>
            <person name="Overmann J."/>
            <person name="Amann R."/>
            <person name="Jetten M.S.M."/>
            <person name="Mascher T."/>
            <person name="Medema M.H."/>
            <person name="Devos D.P."/>
            <person name="Kaster A.-K."/>
            <person name="Ovreas L."/>
            <person name="Rohde M."/>
            <person name="Galperin M.Y."/>
            <person name="Jogler C."/>
        </authorList>
    </citation>
    <scope>NUCLEOTIDE SEQUENCE [LARGE SCALE GENOMIC DNA]</scope>
    <source>
        <strain evidence="1 2">EC9</strain>
    </source>
</reference>
<gene>
    <name evidence="1" type="ORF">EC9_32720</name>
</gene>
<organism evidence="1 2">
    <name type="scientific">Rosistilla ulvae</name>
    <dbReference type="NCBI Taxonomy" id="1930277"/>
    <lineage>
        <taxon>Bacteria</taxon>
        <taxon>Pseudomonadati</taxon>
        <taxon>Planctomycetota</taxon>
        <taxon>Planctomycetia</taxon>
        <taxon>Pirellulales</taxon>
        <taxon>Pirellulaceae</taxon>
        <taxon>Rosistilla</taxon>
    </lineage>
</organism>
<keyword evidence="2" id="KW-1185">Reference proteome</keyword>
<dbReference type="KEGG" id="ruv:EC9_32720"/>
<accession>A0A517M2H7</accession>
<evidence type="ECO:0000313" key="2">
    <source>
        <dbReference type="Proteomes" id="UP000319557"/>
    </source>
</evidence>
<dbReference type="EMBL" id="CP036261">
    <property type="protein sequence ID" value="QDS89075.1"/>
    <property type="molecule type" value="Genomic_DNA"/>
</dbReference>
<name>A0A517M2H7_9BACT</name>
<dbReference type="InterPro" id="IPR027417">
    <property type="entry name" value="P-loop_NTPase"/>
</dbReference>
<protein>
    <submittedName>
        <fullName evidence="1">Uncharacterized protein</fullName>
    </submittedName>
</protein>
<dbReference type="OrthoDB" id="568465at2"/>
<dbReference type="SUPFAM" id="SSF52540">
    <property type="entry name" value="P-loop containing nucleoside triphosphate hydrolases"/>
    <property type="match status" value="1"/>
</dbReference>